<name>X1BMB3_9ZZZZ</name>
<evidence type="ECO:0008006" key="2">
    <source>
        <dbReference type="Google" id="ProtNLM"/>
    </source>
</evidence>
<protein>
    <recommendedName>
        <fullName evidence="2">NAD(P)-binding domain-containing protein</fullName>
    </recommendedName>
</protein>
<dbReference type="EMBL" id="BART01026376">
    <property type="protein sequence ID" value="GAG96125.1"/>
    <property type="molecule type" value="Genomic_DNA"/>
</dbReference>
<accession>X1BMB3</accession>
<proteinExistence type="predicted"/>
<reference evidence="1" key="1">
    <citation type="journal article" date="2014" name="Front. Microbiol.">
        <title>High frequency of phylogenetically diverse reductive dehalogenase-homologous genes in deep subseafloor sedimentary metagenomes.</title>
        <authorList>
            <person name="Kawai M."/>
            <person name="Futagami T."/>
            <person name="Toyoda A."/>
            <person name="Takaki Y."/>
            <person name="Nishi S."/>
            <person name="Hori S."/>
            <person name="Arai W."/>
            <person name="Tsubouchi T."/>
            <person name="Morono Y."/>
            <person name="Uchiyama I."/>
            <person name="Ito T."/>
            <person name="Fujiyama A."/>
            <person name="Inagaki F."/>
            <person name="Takami H."/>
        </authorList>
    </citation>
    <scope>NUCLEOTIDE SEQUENCE</scope>
    <source>
        <strain evidence="1">Expedition CK06-06</strain>
    </source>
</reference>
<evidence type="ECO:0000313" key="1">
    <source>
        <dbReference type="EMBL" id="GAG96125.1"/>
    </source>
</evidence>
<dbReference type="InterPro" id="IPR036291">
    <property type="entry name" value="NAD(P)-bd_dom_sf"/>
</dbReference>
<dbReference type="Gene3D" id="3.90.25.10">
    <property type="entry name" value="UDP-galactose 4-epimerase, domain 1"/>
    <property type="match status" value="1"/>
</dbReference>
<dbReference type="AlphaFoldDB" id="X1BMB3"/>
<sequence length="39" mass="4508">VRRHLGDISLAKKLIGYSSKTDFRKGLIKTIDWYVSENV</sequence>
<comment type="caution">
    <text evidence="1">The sequence shown here is derived from an EMBL/GenBank/DDBJ whole genome shotgun (WGS) entry which is preliminary data.</text>
</comment>
<organism evidence="1">
    <name type="scientific">marine sediment metagenome</name>
    <dbReference type="NCBI Taxonomy" id="412755"/>
    <lineage>
        <taxon>unclassified sequences</taxon>
        <taxon>metagenomes</taxon>
        <taxon>ecological metagenomes</taxon>
    </lineage>
</organism>
<dbReference type="SUPFAM" id="SSF51735">
    <property type="entry name" value="NAD(P)-binding Rossmann-fold domains"/>
    <property type="match status" value="1"/>
</dbReference>
<feature type="non-terminal residue" evidence="1">
    <location>
        <position position="1"/>
    </location>
</feature>
<gene>
    <name evidence="1" type="ORF">S01H4_47063</name>
</gene>